<feature type="transmembrane region" description="Helical" evidence="1">
    <location>
        <begin position="30"/>
        <end position="50"/>
    </location>
</feature>
<comment type="caution">
    <text evidence="2">The sequence shown here is derived from an EMBL/GenBank/DDBJ whole genome shotgun (WGS) entry which is preliminary data.</text>
</comment>
<evidence type="ECO:0000313" key="2">
    <source>
        <dbReference type="EMBL" id="TDQ32171.1"/>
    </source>
</evidence>
<organism evidence="2 3">
    <name type="scientific">Aureibacillus halotolerans</name>
    <dbReference type="NCBI Taxonomy" id="1508390"/>
    <lineage>
        <taxon>Bacteria</taxon>
        <taxon>Bacillati</taxon>
        <taxon>Bacillota</taxon>
        <taxon>Bacilli</taxon>
        <taxon>Bacillales</taxon>
        <taxon>Bacillaceae</taxon>
        <taxon>Aureibacillus</taxon>
    </lineage>
</organism>
<accession>A0A4V3D3X9</accession>
<reference evidence="2 3" key="1">
    <citation type="submission" date="2019-03" db="EMBL/GenBank/DDBJ databases">
        <title>Genomic Encyclopedia of Type Strains, Phase IV (KMG-IV): sequencing the most valuable type-strain genomes for metagenomic binning, comparative biology and taxonomic classification.</title>
        <authorList>
            <person name="Goeker M."/>
        </authorList>
    </citation>
    <scope>NUCLEOTIDE SEQUENCE [LARGE SCALE GENOMIC DNA]</scope>
    <source>
        <strain evidence="2 3">DSM 28697</strain>
    </source>
</reference>
<proteinExistence type="predicted"/>
<keyword evidence="1" id="KW-0812">Transmembrane</keyword>
<dbReference type="AlphaFoldDB" id="A0A4V3D3X9"/>
<keyword evidence="1" id="KW-0472">Membrane</keyword>
<keyword evidence="3" id="KW-1185">Reference proteome</keyword>
<evidence type="ECO:0000256" key="1">
    <source>
        <dbReference type="SAM" id="Phobius"/>
    </source>
</evidence>
<protein>
    <submittedName>
        <fullName evidence="2">Uncharacterized protein</fullName>
    </submittedName>
</protein>
<dbReference type="EMBL" id="SNYJ01000032">
    <property type="protein sequence ID" value="TDQ32171.1"/>
    <property type="molecule type" value="Genomic_DNA"/>
</dbReference>
<evidence type="ECO:0000313" key="3">
    <source>
        <dbReference type="Proteomes" id="UP000295632"/>
    </source>
</evidence>
<dbReference type="Proteomes" id="UP000295632">
    <property type="component" value="Unassembled WGS sequence"/>
</dbReference>
<dbReference type="RefSeq" id="WP_133582391.1">
    <property type="nucleotide sequence ID" value="NZ_SNYJ01000032.1"/>
</dbReference>
<feature type="transmembrane region" description="Helical" evidence="1">
    <location>
        <begin position="56"/>
        <end position="76"/>
    </location>
</feature>
<gene>
    <name evidence="2" type="ORF">EV213_13217</name>
</gene>
<name>A0A4V3D3X9_9BACI</name>
<keyword evidence="1" id="KW-1133">Transmembrane helix</keyword>
<sequence>MDKSVVEIERGEWLTFMKKESNKEYIPPQIISGCLVFLYSIFMVIGALFFGSYIPIHILVIIAFFVIPWVIGCIFNSKSPHRKIGRRIHWTLCIILGVNIVFPFVVPILLGGFLR</sequence>
<feature type="transmembrane region" description="Helical" evidence="1">
    <location>
        <begin position="88"/>
        <end position="114"/>
    </location>
</feature>